<evidence type="ECO:0000256" key="5">
    <source>
        <dbReference type="SAM" id="Phobius"/>
    </source>
</evidence>
<comment type="caution">
    <text evidence="7">The sequence shown here is derived from an EMBL/GenBank/DDBJ whole genome shotgun (WGS) entry which is preliminary data.</text>
</comment>
<feature type="transmembrane region" description="Helical" evidence="5">
    <location>
        <begin position="78"/>
        <end position="96"/>
    </location>
</feature>
<evidence type="ECO:0000313" key="8">
    <source>
        <dbReference type="Proteomes" id="UP000557772"/>
    </source>
</evidence>
<keyword evidence="2 5" id="KW-0812">Transmembrane</keyword>
<evidence type="ECO:0000256" key="4">
    <source>
        <dbReference type="ARBA" id="ARBA00023136"/>
    </source>
</evidence>
<dbReference type="InterPro" id="IPR036249">
    <property type="entry name" value="Thioredoxin-like_sf"/>
</dbReference>
<name>A0A849ASE0_9MICO</name>
<dbReference type="InterPro" id="IPR009908">
    <property type="entry name" value="Methylamine_util_MauE"/>
</dbReference>
<sequence length="326" mass="35455">MNGSWVDWLGALGTWATGAVLVVSGLLKIGTDEKFQVTIAQFGLPEWTWRDRRFATAFPWIEIALGLAAVLLPAPWQLIAQLAIVTLFFGFLVLVVRVARRPVPVSCNCFGGLGDETVGTRTIVRNSVLLAVAIAALVLHRAPASVAADRLAAWCYVIPAALTLLLGAALLAWRADAERRRRAALVRTLTFDDADGNALPITEFQDPPTFLVFFSPGCGACHDVVDHFRWWPNLLKDGFDLQPVFLGTPDEFAGQEKFAPLAPHAWYADSFAARALQIAGTPGAVLIDARHPLGHRQTAGHGPIQELVLEAGWREQLLAQAERADD</sequence>
<dbReference type="EMBL" id="JABENB010000001">
    <property type="protein sequence ID" value="NNG39642.1"/>
    <property type="molecule type" value="Genomic_DNA"/>
</dbReference>
<dbReference type="SUPFAM" id="SSF52833">
    <property type="entry name" value="Thioredoxin-like"/>
    <property type="match status" value="1"/>
</dbReference>
<dbReference type="Pfam" id="PF07291">
    <property type="entry name" value="MauE"/>
    <property type="match status" value="1"/>
</dbReference>
<dbReference type="GO" id="GO:0030416">
    <property type="term" value="P:methylamine metabolic process"/>
    <property type="evidence" value="ECO:0007669"/>
    <property type="project" value="InterPro"/>
</dbReference>
<keyword evidence="4 5" id="KW-0472">Membrane</keyword>
<proteinExistence type="predicted"/>
<feature type="transmembrane region" description="Helical" evidence="5">
    <location>
        <begin position="151"/>
        <end position="173"/>
    </location>
</feature>
<evidence type="ECO:0000259" key="6">
    <source>
        <dbReference type="Pfam" id="PF07291"/>
    </source>
</evidence>
<gene>
    <name evidence="7" type="ORF">HJ588_10205</name>
</gene>
<dbReference type="RefSeq" id="WP_171154566.1">
    <property type="nucleotide sequence ID" value="NZ_JABENB010000001.1"/>
</dbReference>
<reference evidence="7 8" key="1">
    <citation type="submission" date="2020-05" db="EMBL/GenBank/DDBJ databases">
        <title>Flexivirga sp. ID2601S isolated from air conditioner.</title>
        <authorList>
            <person name="Kim D.H."/>
        </authorList>
    </citation>
    <scope>NUCLEOTIDE SEQUENCE [LARGE SCALE GENOMIC DNA]</scope>
    <source>
        <strain evidence="7 8">ID2601S</strain>
    </source>
</reference>
<dbReference type="Gene3D" id="3.40.30.10">
    <property type="entry name" value="Glutaredoxin"/>
    <property type="match status" value="1"/>
</dbReference>
<dbReference type="AlphaFoldDB" id="A0A849ASE0"/>
<dbReference type="InterPro" id="IPR017937">
    <property type="entry name" value="Thioredoxin_CS"/>
</dbReference>
<evidence type="ECO:0000256" key="1">
    <source>
        <dbReference type="ARBA" id="ARBA00004141"/>
    </source>
</evidence>
<feature type="transmembrane region" description="Helical" evidence="5">
    <location>
        <begin position="54"/>
        <end position="72"/>
    </location>
</feature>
<evidence type="ECO:0000256" key="2">
    <source>
        <dbReference type="ARBA" id="ARBA00022692"/>
    </source>
</evidence>
<evidence type="ECO:0000256" key="3">
    <source>
        <dbReference type="ARBA" id="ARBA00022989"/>
    </source>
</evidence>
<feature type="transmembrane region" description="Helical" evidence="5">
    <location>
        <begin position="6"/>
        <end position="27"/>
    </location>
</feature>
<dbReference type="Proteomes" id="UP000557772">
    <property type="component" value="Unassembled WGS sequence"/>
</dbReference>
<keyword evidence="3 5" id="KW-1133">Transmembrane helix</keyword>
<evidence type="ECO:0000313" key="7">
    <source>
        <dbReference type="EMBL" id="NNG39642.1"/>
    </source>
</evidence>
<feature type="domain" description="Methylamine utilisation protein MauE" evidence="6">
    <location>
        <begin position="7"/>
        <end position="138"/>
    </location>
</feature>
<organism evidence="7 8">
    <name type="scientific">Flexivirga aerilata</name>
    <dbReference type="NCBI Taxonomy" id="1656889"/>
    <lineage>
        <taxon>Bacteria</taxon>
        <taxon>Bacillati</taxon>
        <taxon>Actinomycetota</taxon>
        <taxon>Actinomycetes</taxon>
        <taxon>Micrococcales</taxon>
        <taxon>Dermacoccaceae</taxon>
        <taxon>Flexivirga</taxon>
    </lineage>
</organism>
<keyword evidence="8" id="KW-1185">Reference proteome</keyword>
<accession>A0A849ASE0</accession>
<dbReference type="PROSITE" id="PS00194">
    <property type="entry name" value="THIOREDOXIN_1"/>
    <property type="match status" value="1"/>
</dbReference>
<feature type="transmembrane region" description="Helical" evidence="5">
    <location>
        <begin position="123"/>
        <end position="139"/>
    </location>
</feature>
<protein>
    <recommendedName>
        <fullName evidence="6">Methylamine utilisation protein MauE domain-containing protein</fullName>
    </recommendedName>
</protein>
<comment type="subcellular location">
    <subcellularLocation>
        <location evidence="1">Membrane</location>
        <topology evidence="1">Multi-pass membrane protein</topology>
    </subcellularLocation>
</comment>
<dbReference type="GO" id="GO:0016020">
    <property type="term" value="C:membrane"/>
    <property type="evidence" value="ECO:0007669"/>
    <property type="project" value="UniProtKB-SubCell"/>
</dbReference>